<evidence type="ECO:0000256" key="1">
    <source>
        <dbReference type="ARBA" id="ARBA00004141"/>
    </source>
</evidence>
<dbReference type="InterPro" id="IPR023395">
    <property type="entry name" value="MCP_dom_sf"/>
</dbReference>
<comment type="subcellular location">
    <subcellularLocation>
        <location evidence="1">Membrane</location>
        <topology evidence="1">Multi-pass membrane protein</topology>
    </subcellularLocation>
</comment>
<sequence>MTCNVVCTVVSDVYIFIMKFRCTRLSFDSCLSRISLNIMRSVFDYDSRLFKLCNFMTNCYKHITIMTLKNNTPVTDGMTEFDFWSRHCAAGGMSAAVSKTVSAPLDRIRMHMQITDVGGFRAAVRHVYNKQGVRGFWRGNGLSMLKSSPEFAIKFSMYDFTKRQLKASRNDGRLNARDRFVAGAVAGVFSQTFLYPLDTVKTRLIVGKYTNFMDVVVKTYKNGGAWAFFKGFWPSTLSIFLFTGIELMTYEHIKENYSHYCEKDDYLRLIVNFYSAFISSTVGVMICYPISTVITRLQVNDGCSSGTMVVSEKCSRRRPLSANVLCSGLQLYRGISGSIVKILPTTSIGYVIYEELCKSFGVRMS</sequence>
<keyword evidence="10" id="KW-1185">Reference proteome</keyword>
<keyword evidence="6 7" id="KW-0472">Membrane</keyword>
<accession>A0A9P0NKT8</accession>
<keyword evidence="3 8" id="KW-0813">Transport</keyword>
<dbReference type="GO" id="GO:0055085">
    <property type="term" value="P:transmembrane transport"/>
    <property type="evidence" value="ECO:0007669"/>
    <property type="project" value="InterPro"/>
</dbReference>
<gene>
    <name evidence="9" type="ORF">APHIGO_LOCUS9607</name>
</gene>
<reference evidence="9" key="1">
    <citation type="submission" date="2022-02" db="EMBL/GenBank/DDBJ databases">
        <authorList>
            <person name="King R."/>
        </authorList>
    </citation>
    <scope>NUCLEOTIDE SEQUENCE</scope>
</reference>
<evidence type="ECO:0000256" key="6">
    <source>
        <dbReference type="ARBA" id="ARBA00023136"/>
    </source>
</evidence>
<evidence type="ECO:0000256" key="5">
    <source>
        <dbReference type="ARBA" id="ARBA00022737"/>
    </source>
</evidence>
<evidence type="ECO:0000256" key="3">
    <source>
        <dbReference type="ARBA" id="ARBA00022448"/>
    </source>
</evidence>
<dbReference type="InterPro" id="IPR018108">
    <property type="entry name" value="MCP_transmembrane"/>
</dbReference>
<keyword evidence="4 7" id="KW-0812">Transmembrane</keyword>
<dbReference type="GO" id="GO:0016020">
    <property type="term" value="C:membrane"/>
    <property type="evidence" value="ECO:0007669"/>
    <property type="project" value="UniProtKB-SubCell"/>
</dbReference>
<evidence type="ECO:0000313" key="10">
    <source>
        <dbReference type="Proteomes" id="UP001154329"/>
    </source>
</evidence>
<evidence type="ECO:0000256" key="2">
    <source>
        <dbReference type="ARBA" id="ARBA00006375"/>
    </source>
</evidence>
<feature type="repeat" description="Solcar" evidence="7">
    <location>
        <begin position="82"/>
        <end position="164"/>
    </location>
</feature>
<dbReference type="SUPFAM" id="SSF103506">
    <property type="entry name" value="Mitochondrial carrier"/>
    <property type="match status" value="1"/>
</dbReference>
<keyword evidence="5" id="KW-0677">Repeat</keyword>
<dbReference type="AlphaFoldDB" id="A0A9P0NKT8"/>
<dbReference type="Gene3D" id="1.50.40.10">
    <property type="entry name" value="Mitochondrial carrier domain"/>
    <property type="match status" value="1"/>
</dbReference>
<name>A0A9P0NKT8_APHGO</name>
<dbReference type="PRINTS" id="PR00926">
    <property type="entry name" value="MITOCARRIER"/>
</dbReference>
<dbReference type="EMBL" id="OU899036">
    <property type="protein sequence ID" value="CAH1733271.1"/>
    <property type="molecule type" value="Genomic_DNA"/>
</dbReference>
<protein>
    <recommendedName>
        <fullName evidence="11">Mitochondrial carrier protein</fullName>
    </recommendedName>
</protein>
<dbReference type="Pfam" id="PF00153">
    <property type="entry name" value="Mito_carr"/>
    <property type="match status" value="3"/>
</dbReference>
<reference evidence="9" key="2">
    <citation type="submission" date="2022-10" db="EMBL/GenBank/DDBJ databases">
        <authorList>
            <consortium name="ENA_rothamsted_submissions"/>
            <consortium name="culmorum"/>
            <person name="King R."/>
        </authorList>
    </citation>
    <scope>NUCLEOTIDE SEQUENCE</scope>
</reference>
<dbReference type="Proteomes" id="UP001154329">
    <property type="component" value="Chromosome 3"/>
</dbReference>
<evidence type="ECO:0008006" key="11">
    <source>
        <dbReference type="Google" id="ProtNLM"/>
    </source>
</evidence>
<feature type="repeat" description="Solcar" evidence="7">
    <location>
        <begin position="174"/>
        <end position="256"/>
    </location>
</feature>
<comment type="similarity">
    <text evidence="2 8">Belongs to the mitochondrial carrier (TC 2.A.29) family.</text>
</comment>
<organism evidence="9 10">
    <name type="scientific">Aphis gossypii</name>
    <name type="common">Cotton aphid</name>
    <dbReference type="NCBI Taxonomy" id="80765"/>
    <lineage>
        <taxon>Eukaryota</taxon>
        <taxon>Metazoa</taxon>
        <taxon>Ecdysozoa</taxon>
        <taxon>Arthropoda</taxon>
        <taxon>Hexapoda</taxon>
        <taxon>Insecta</taxon>
        <taxon>Pterygota</taxon>
        <taxon>Neoptera</taxon>
        <taxon>Paraneoptera</taxon>
        <taxon>Hemiptera</taxon>
        <taxon>Sternorrhyncha</taxon>
        <taxon>Aphidomorpha</taxon>
        <taxon>Aphidoidea</taxon>
        <taxon>Aphididae</taxon>
        <taxon>Aphidini</taxon>
        <taxon>Aphis</taxon>
        <taxon>Aphis</taxon>
    </lineage>
</organism>
<evidence type="ECO:0000256" key="8">
    <source>
        <dbReference type="RuleBase" id="RU000488"/>
    </source>
</evidence>
<dbReference type="PROSITE" id="PS50920">
    <property type="entry name" value="SOLCAR"/>
    <property type="match status" value="3"/>
</dbReference>
<feature type="repeat" description="Solcar" evidence="7">
    <location>
        <begin position="267"/>
        <end position="359"/>
    </location>
</feature>
<evidence type="ECO:0000256" key="4">
    <source>
        <dbReference type="ARBA" id="ARBA00022692"/>
    </source>
</evidence>
<dbReference type="PANTHER" id="PTHR24089">
    <property type="entry name" value="SOLUTE CARRIER FAMILY 25"/>
    <property type="match status" value="1"/>
</dbReference>
<evidence type="ECO:0000256" key="7">
    <source>
        <dbReference type="PROSITE-ProRule" id="PRU00282"/>
    </source>
</evidence>
<proteinExistence type="inferred from homology"/>
<evidence type="ECO:0000313" key="9">
    <source>
        <dbReference type="EMBL" id="CAH1733271.1"/>
    </source>
</evidence>
<dbReference type="InterPro" id="IPR002067">
    <property type="entry name" value="MCP"/>
</dbReference>